<sequence length="183" mass="19742">MRLGVFHYAAGDAQLQPVARPGASIGGLAMHLCEMDGSYMARVPRALVSTMWARGSGCGTVRTRINFAVLPADGELVMVIGMEENSSDGRRAAAMHRHRADARSTNLHQPQDNLSTNGPPQPASECVPRPAEPITISAWQSGAAKLDRRPRPARPWEIGRSIATGRRLRHLGHVPGLLQANLC</sequence>
<organism evidence="2 3">
    <name type="scientific">Ceriporiopsis subvermispora (strain B)</name>
    <name type="common">White-rot fungus</name>
    <name type="synonym">Gelatoporia subvermispora</name>
    <dbReference type="NCBI Taxonomy" id="914234"/>
    <lineage>
        <taxon>Eukaryota</taxon>
        <taxon>Fungi</taxon>
        <taxon>Dikarya</taxon>
        <taxon>Basidiomycota</taxon>
        <taxon>Agaricomycotina</taxon>
        <taxon>Agaricomycetes</taxon>
        <taxon>Polyporales</taxon>
        <taxon>Gelatoporiaceae</taxon>
        <taxon>Gelatoporia</taxon>
    </lineage>
</organism>
<evidence type="ECO:0000256" key="1">
    <source>
        <dbReference type="SAM" id="MobiDB-lite"/>
    </source>
</evidence>
<dbReference type="EMBL" id="KB445795">
    <property type="protein sequence ID" value="EMD38556.1"/>
    <property type="molecule type" value="Genomic_DNA"/>
</dbReference>
<feature type="compositionally biased region" description="Polar residues" evidence="1">
    <location>
        <begin position="104"/>
        <end position="118"/>
    </location>
</feature>
<name>M2RID3_CERS8</name>
<accession>M2RID3</accession>
<dbReference type="AlphaFoldDB" id="M2RID3"/>
<reference evidence="2 3" key="1">
    <citation type="journal article" date="2012" name="Proc. Natl. Acad. Sci. U.S.A.">
        <title>Comparative genomics of Ceriporiopsis subvermispora and Phanerochaete chrysosporium provide insight into selective ligninolysis.</title>
        <authorList>
            <person name="Fernandez-Fueyo E."/>
            <person name="Ruiz-Duenas F.J."/>
            <person name="Ferreira P."/>
            <person name="Floudas D."/>
            <person name="Hibbett D.S."/>
            <person name="Canessa P."/>
            <person name="Larrondo L.F."/>
            <person name="James T.Y."/>
            <person name="Seelenfreund D."/>
            <person name="Lobos S."/>
            <person name="Polanco R."/>
            <person name="Tello M."/>
            <person name="Honda Y."/>
            <person name="Watanabe T."/>
            <person name="Watanabe T."/>
            <person name="Ryu J.S."/>
            <person name="Kubicek C.P."/>
            <person name="Schmoll M."/>
            <person name="Gaskell J."/>
            <person name="Hammel K.E."/>
            <person name="St John F.J."/>
            <person name="Vanden Wymelenberg A."/>
            <person name="Sabat G."/>
            <person name="Splinter BonDurant S."/>
            <person name="Syed K."/>
            <person name="Yadav J.S."/>
            <person name="Doddapaneni H."/>
            <person name="Subramanian V."/>
            <person name="Lavin J.L."/>
            <person name="Oguiza J.A."/>
            <person name="Perez G."/>
            <person name="Pisabarro A.G."/>
            <person name="Ramirez L."/>
            <person name="Santoyo F."/>
            <person name="Master E."/>
            <person name="Coutinho P.M."/>
            <person name="Henrissat B."/>
            <person name="Lombard V."/>
            <person name="Magnuson J.K."/>
            <person name="Kuees U."/>
            <person name="Hori C."/>
            <person name="Igarashi K."/>
            <person name="Samejima M."/>
            <person name="Held B.W."/>
            <person name="Barry K.W."/>
            <person name="LaButti K.M."/>
            <person name="Lapidus A."/>
            <person name="Lindquist E.A."/>
            <person name="Lucas S.M."/>
            <person name="Riley R."/>
            <person name="Salamov A.A."/>
            <person name="Hoffmeister D."/>
            <person name="Schwenk D."/>
            <person name="Hadar Y."/>
            <person name="Yarden O."/>
            <person name="de Vries R.P."/>
            <person name="Wiebenga A."/>
            <person name="Stenlid J."/>
            <person name="Eastwood D."/>
            <person name="Grigoriev I.V."/>
            <person name="Berka R.M."/>
            <person name="Blanchette R.A."/>
            <person name="Kersten P."/>
            <person name="Martinez A.T."/>
            <person name="Vicuna R."/>
            <person name="Cullen D."/>
        </authorList>
    </citation>
    <scope>NUCLEOTIDE SEQUENCE [LARGE SCALE GENOMIC DNA]</scope>
    <source>
        <strain evidence="2 3">B</strain>
    </source>
</reference>
<feature type="region of interest" description="Disordered" evidence="1">
    <location>
        <begin position="88"/>
        <end position="128"/>
    </location>
</feature>
<evidence type="ECO:0000313" key="3">
    <source>
        <dbReference type="Proteomes" id="UP000016930"/>
    </source>
</evidence>
<gene>
    <name evidence="2" type="ORF">CERSUDRAFT_73029</name>
</gene>
<proteinExistence type="predicted"/>
<keyword evidence="3" id="KW-1185">Reference proteome</keyword>
<evidence type="ECO:0000313" key="2">
    <source>
        <dbReference type="EMBL" id="EMD38556.1"/>
    </source>
</evidence>
<protein>
    <submittedName>
        <fullName evidence="2">Uncharacterized protein</fullName>
    </submittedName>
</protein>
<dbReference type="Proteomes" id="UP000016930">
    <property type="component" value="Unassembled WGS sequence"/>
</dbReference>
<dbReference type="HOGENOM" id="CLU_1475005_0_0_1"/>